<feature type="compositionally biased region" description="Basic and acidic residues" evidence="1">
    <location>
        <begin position="104"/>
        <end position="114"/>
    </location>
</feature>
<dbReference type="EMBL" id="BLWA01000002">
    <property type="protein sequence ID" value="GFM91014.1"/>
    <property type="molecule type" value="Genomic_DNA"/>
</dbReference>
<accession>A0ABQ1DJ42</accession>
<dbReference type="Proteomes" id="UP000614982">
    <property type="component" value="Unassembled WGS sequence"/>
</dbReference>
<name>A0ABQ1DJ42_PSECI</name>
<proteinExistence type="predicted"/>
<reference evidence="2 3" key="1">
    <citation type="submission" date="2020-05" db="EMBL/GenBank/DDBJ databases">
        <title>Genetic diversity of Pseudomonas cichorii.</title>
        <authorList>
            <person name="Tani S."/>
            <person name="Yagi H."/>
            <person name="Hashimoto S."/>
            <person name="Iiyama K."/>
            <person name="Furuya N."/>
        </authorList>
    </citation>
    <scope>NUCLEOTIDE SEQUENCE [LARGE SCALE GENOMIC DNA]</scope>
    <source>
        <strain evidence="2 3">LMG 2162</strain>
    </source>
</reference>
<evidence type="ECO:0000256" key="1">
    <source>
        <dbReference type="SAM" id="MobiDB-lite"/>
    </source>
</evidence>
<feature type="region of interest" description="Disordered" evidence="1">
    <location>
        <begin position="99"/>
        <end position="129"/>
    </location>
</feature>
<comment type="caution">
    <text evidence="2">The sequence shown here is derived from an EMBL/GenBank/DDBJ whole genome shotgun (WGS) entry which is preliminary data.</text>
</comment>
<organism evidence="2 3">
    <name type="scientific">Pseudomonas cichorii</name>
    <dbReference type="NCBI Taxonomy" id="36746"/>
    <lineage>
        <taxon>Bacteria</taxon>
        <taxon>Pseudomonadati</taxon>
        <taxon>Pseudomonadota</taxon>
        <taxon>Gammaproteobacteria</taxon>
        <taxon>Pseudomonadales</taxon>
        <taxon>Pseudomonadaceae</taxon>
        <taxon>Pseudomonas</taxon>
    </lineage>
</organism>
<evidence type="ECO:0000313" key="2">
    <source>
        <dbReference type="EMBL" id="GFM91014.1"/>
    </source>
</evidence>
<protein>
    <submittedName>
        <fullName evidence="2">Uncharacterized protein</fullName>
    </submittedName>
</protein>
<sequence>MTEGKSCSPHHIALGATDISQDSIAKVQRRQQAKELFHGQNRDSKLNDICALTSGRQIRLTAVHNTQFNGQCAGFRVKIDPHHFTAQTAFANTFCKGAADQAQTDDHKPTDDRSSGYLREINHAQKPCG</sequence>
<keyword evidence="3" id="KW-1185">Reference proteome</keyword>
<evidence type="ECO:0000313" key="3">
    <source>
        <dbReference type="Proteomes" id="UP000614982"/>
    </source>
</evidence>
<gene>
    <name evidence="2" type="ORF">PSCICP_09860</name>
</gene>